<name>A0AAQ3PNN8_PASNO</name>
<evidence type="ECO:0000313" key="2">
    <source>
        <dbReference type="Proteomes" id="UP001341281"/>
    </source>
</evidence>
<accession>A0AAQ3PNN8</accession>
<reference evidence="1 2" key="1">
    <citation type="submission" date="2024-02" db="EMBL/GenBank/DDBJ databases">
        <title>High-quality chromosome-scale genome assembly of Pensacola bahiagrass (Paspalum notatum Flugge var. saurae).</title>
        <authorList>
            <person name="Vega J.M."/>
            <person name="Podio M."/>
            <person name="Orjuela J."/>
            <person name="Siena L.A."/>
            <person name="Pessino S.C."/>
            <person name="Combes M.C."/>
            <person name="Mariac C."/>
            <person name="Albertini E."/>
            <person name="Pupilli F."/>
            <person name="Ortiz J.P.A."/>
            <person name="Leblanc O."/>
        </authorList>
    </citation>
    <scope>NUCLEOTIDE SEQUENCE [LARGE SCALE GENOMIC DNA]</scope>
    <source>
        <strain evidence="1">R1</strain>
        <tissue evidence="1">Leaf</tissue>
    </source>
</reference>
<evidence type="ECO:0000313" key="1">
    <source>
        <dbReference type="EMBL" id="WVZ52779.1"/>
    </source>
</evidence>
<sequence>MAKEKYGLTFHPKRQDNIVYRAYFLAPYPFERSASQRVRSNEQRCRPTLFHDARDIQSARGILRS</sequence>
<protein>
    <submittedName>
        <fullName evidence="1">Uncharacterized protein</fullName>
    </submittedName>
</protein>
<gene>
    <name evidence="1" type="ORF">U9M48_003801</name>
</gene>
<dbReference type="AlphaFoldDB" id="A0AAQ3PNN8"/>
<organism evidence="1 2">
    <name type="scientific">Paspalum notatum var. saurae</name>
    <dbReference type="NCBI Taxonomy" id="547442"/>
    <lineage>
        <taxon>Eukaryota</taxon>
        <taxon>Viridiplantae</taxon>
        <taxon>Streptophyta</taxon>
        <taxon>Embryophyta</taxon>
        <taxon>Tracheophyta</taxon>
        <taxon>Spermatophyta</taxon>
        <taxon>Magnoliopsida</taxon>
        <taxon>Liliopsida</taxon>
        <taxon>Poales</taxon>
        <taxon>Poaceae</taxon>
        <taxon>PACMAD clade</taxon>
        <taxon>Panicoideae</taxon>
        <taxon>Andropogonodae</taxon>
        <taxon>Paspaleae</taxon>
        <taxon>Paspalinae</taxon>
        <taxon>Paspalum</taxon>
    </lineage>
</organism>
<keyword evidence="2" id="KW-1185">Reference proteome</keyword>
<dbReference type="Proteomes" id="UP001341281">
    <property type="component" value="Chromosome 01"/>
</dbReference>
<dbReference type="EMBL" id="CP144745">
    <property type="protein sequence ID" value="WVZ52779.1"/>
    <property type="molecule type" value="Genomic_DNA"/>
</dbReference>
<proteinExistence type="predicted"/>